<dbReference type="InterPro" id="IPR035931">
    <property type="entry name" value="YlxR-like_sf"/>
</dbReference>
<dbReference type="Proteomes" id="UP000035037">
    <property type="component" value="Unassembled WGS sequence"/>
</dbReference>
<name>A0A0G8AV25_9SYNE</name>
<sequence>MSTTSKPVVRRCVSCARLKDRTRMLRFVRLASGELGLGQGFGRSAYVCRSRPCLQDARRRKRVRKSLRIPDHPAIDATLAAELDKVEPDNPELGQRSPVV</sequence>
<dbReference type="Gene3D" id="3.30.1230.10">
    <property type="entry name" value="YlxR-like"/>
    <property type="match status" value="1"/>
</dbReference>
<feature type="domain" description="YlxR" evidence="1">
    <location>
        <begin position="10"/>
        <end position="76"/>
    </location>
</feature>
<reference evidence="2 3" key="1">
    <citation type="submission" date="2015-02" db="EMBL/GenBank/DDBJ databases">
        <authorList>
            <person name="Slaby B."/>
            <person name="Hentschel U."/>
        </authorList>
    </citation>
    <scope>NUCLEOTIDE SEQUENCE [LARGE SCALE GENOMIC DNA]</scope>
    <source>
        <strain evidence="2">15L</strain>
    </source>
</reference>
<dbReference type="InterPro" id="IPR007393">
    <property type="entry name" value="YlxR_dom"/>
</dbReference>
<dbReference type="EMBL" id="JYFQ01000130">
    <property type="protein sequence ID" value="KKZ11806.1"/>
    <property type="molecule type" value="Genomic_DNA"/>
</dbReference>
<dbReference type="PANTHER" id="PTHR34215">
    <property type="entry name" value="BLL0784 PROTEIN"/>
    <property type="match status" value="1"/>
</dbReference>
<reference evidence="2 3" key="2">
    <citation type="submission" date="2015-05" db="EMBL/GenBank/DDBJ databases">
        <title>Lifestyle Evolution in Cyanobacterial Symbionts of Sponges.</title>
        <authorList>
            <person name="Burgsdorf I."/>
            <person name="Slaby B.M."/>
            <person name="Handley K.M."/>
            <person name="Haber M."/>
            <person name="Blom J."/>
            <person name="Marshall C.W."/>
            <person name="Gilbert J.A."/>
            <person name="Hentschel U."/>
            <person name="Steindler L."/>
        </authorList>
    </citation>
    <scope>NUCLEOTIDE SEQUENCE [LARGE SCALE GENOMIC DNA]</scope>
    <source>
        <strain evidence="2">15L</strain>
    </source>
</reference>
<dbReference type="PATRIC" id="fig|1608419.3.peg.377"/>
<protein>
    <recommendedName>
        <fullName evidence="1">YlxR domain-containing protein</fullName>
    </recommendedName>
</protein>
<dbReference type="STRING" id="431041.FLM9_1309"/>
<dbReference type="InterPro" id="IPR037465">
    <property type="entry name" value="YlxR"/>
</dbReference>
<dbReference type="PANTHER" id="PTHR34215:SF1">
    <property type="entry name" value="YLXR DOMAIN-CONTAINING PROTEIN"/>
    <property type="match status" value="1"/>
</dbReference>
<comment type="caution">
    <text evidence="2">The sequence shown here is derived from an EMBL/GenBank/DDBJ whole genome shotgun (WGS) entry which is preliminary data.</text>
</comment>
<gene>
    <name evidence="2" type="ORF">TQ37_06415</name>
</gene>
<dbReference type="SUPFAM" id="SSF64376">
    <property type="entry name" value="YlxR-like"/>
    <property type="match status" value="1"/>
</dbReference>
<accession>A0A0G8AV25</accession>
<dbReference type="AlphaFoldDB" id="A0A0G8AV25"/>
<dbReference type="Pfam" id="PF04296">
    <property type="entry name" value="YlxR"/>
    <property type="match status" value="1"/>
</dbReference>
<evidence type="ECO:0000259" key="1">
    <source>
        <dbReference type="Pfam" id="PF04296"/>
    </source>
</evidence>
<proteinExistence type="predicted"/>
<evidence type="ECO:0000313" key="3">
    <source>
        <dbReference type="Proteomes" id="UP000035037"/>
    </source>
</evidence>
<evidence type="ECO:0000313" key="2">
    <source>
        <dbReference type="EMBL" id="KKZ11806.1"/>
    </source>
</evidence>
<organism evidence="2 3">
    <name type="scientific">Candidatus Synechococcus spongiarum 15L</name>
    <dbReference type="NCBI Taxonomy" id="1608419"/>
    <lineage>
        <taxon>Bacteria</taxon>
        <taxon>Bacillati</taxon>
        <taxon>Cyanobacteriota</taxon>
        <taxon>Cyanophyceae</taxon>
        <taxon>Synechococcales</taxon>
        <taxon>Synechococcaceae</taxon>
        <taxon>Synechococcus</taxon>
    </lineage>
</organism>